<evidence type="ECO:0008006" key="4">
    <source>
        <dbReference type="Google" id="ProtNLM"/>
    </source>
</evidence>
<proteinExistence type="predicted"/>
<evidence type="ECO:0000313" key="3">
    <source>
        <dbReference type="Proteomes" id="UP001497602"/>
    </source>
</evidence>
<dbReference type="Proteomes" id="UP001497602">
    <property type="component" value="Unassembled WGS sequence"/>
</dbReference>
<organism evidence="2 3">
    <name type="scientific">Tenacibaculum vairaonense</name>
    <dbReference type="NCBI Taxonomy" id="3137860"/>
    <lineage>
        <taxon>Bacteria</taxon>
        <taxon>Pseudomonadati</taxon>
        <taxon>Bacteroidota</taxon>
        <taxon>Flavobacteriia</taxon>
        <taxon>Flavobacteriales</taxon>
        <taxon>Flavobacteriaceae</taxon>
        <taxon>Tenacibaculum</taxon>
    </lineage>
</organism>
<keyword evidence="1" id="KW-1133">Transmembrane helix</keyword>
<evidence type="ECO:0000313" key="2">
    <source>
        <dbReference type="EMBL" id="CAL2105247.1"/>
    </source>
</evidence>
<name>A0ABP1F9Z1_9FLAO</name>
<evidence type="ECO:0000256" key="1">
    <source>
        <dbReference type="SAM" id="Phobius"/>
    </source>
</evidence>
<keyword evidence="1" id="KW-0812">Transmembrane</keyword>
<sequence>MSKTSANIKCKDCGVFTENADYCKNCGALISYKKQQELREEAFKQAQIEEVKRELENPNLAKRLMNHSFLPYKILGWILHSVFLIISAIGAFLAWFIAMVAAG</sequence>
<feature type="transmembrane region" description="Helical" evidence="1">
    <location>
        <begin position="74"/>
        <end position="98"/>
    </location>
</feature>
<keyword evidence="3" id="KW-1185">Reference proteome</keyword>
<dbReference type="RefSeq" id="WP_348737097.1">
    <property type="nucleotide sequence ID" value="NZ_CAXJRC010000005.1"/>
</dbReference>
<dbReference type="EMBL" id="CAXJRC010000005">
    <property type="protein sequence ID" value="CAL2105247.1"/>
    <property type="molecule type" value="Genomic_DNA"/>
</dbReference>
<comment type="caution">
    <text evidence="2">The sequence shown here is derived from an EMBL/GenBank/DDBJ whole genome shotgun (WGS) entry which is preliminary data.</text>
</comment>
<protein>
    <recommendedName>
        <fullName evidence="4">Zinc ribbon domain-containing protein</fullName>
    </recommendedName>
</protein>
<accession>A0ABP1F9Z1</accession>
<keyword evidence="1" id="KW-0472">Membrane</keyword>
<reference evidence="2 3" key="1">
    <citation type="submission" date="2024-05" db="EMBL/GenBank/DDBJ databases">
        <authorList>
            <person name="Duchaud E."/>
        </authorList>
    </citation>
    <scope>NUCLEOTIDE SEQUENCE [LARGE SCALE GENOMIC DNA]</scope>
    <source>
        <strain evidence="2">Ena-SAMPLE-TAB-13-05-2024-13:56:06:370-140305</strain>
    </source>
</reference>
<gene>
    <name evidence="2" type="ORF">T190115A13A_140014</name>
</gene>